<evidence type="ECO:0000313" key="3">
    <source>
        <dbReference type="Proteomes" id="UP000005951"/>
    </source>
</evidence>
<proteinExistence type="predicted"/>
<sequence length="445" mass="48919">MIFEALIDIDQDMRPVGRLAESFGTPDGGATWDFTLHRNIMMHDGEPLTSEDVRFCIARALDPNEGSGNSLAGQLKGILRPQGIIAVDDRTVRFVLDKKYVFFPTAMATRFSRIYRAGTKNFDRPVGSGPFMFKSFKPGQSFVATRFDKYWDGAPGVERVEVNNYPEESTRLASFLDGDDDVMMNLDTSSAPAILAAGDRTIIEEKDSQWVPVALDTTVAPFDNPDVVRAIKLAVDRDQVVAHAMGGYGSIGYDEPIPADDNFFAGLPLPTYDPDAARDLLAKAGYGNGITLPTLEVLDLPVVLSMVLVLQQQLKDVGIRFDINRVPAATYWSTSFLQRPFYSNALSRRSTADETLKLFFSSDGAWNMSKRKDPEIDQAIESAANTTDIEEQKRQYTIAQRLIAERDSTIVSAHAARLSAVGANVSGVTANPVHTLDVRKAGTFT</sequence>
<dbReference type="Gene3D" id="3.10.105.10">
    <property type="entry name" value="Dipeptide-binding Protein, Domain 3"/>
    <property type="match status" value="1"/>
</dbReference>
<dbReference type="EMBL" id="AJYC02000090">
    <property type="protein sequence ID" value="EKT79078.1"/>
    <property type="molecule type" value="Genomic_DNA"/>
</dbReference>
<dbReference type="Gene3D" id="3.40.190.10">
    <property type="entry name" value="Periplasmic binding protein-like II"/>
    <property type="match status" value="1"/>
</dbReference>
<dbReference type="SUPFAM" id="SSF53850">
    <property type="entry name" value="Periplasmic binding protein-like II"/>
    <property type="match status" value="1"/>
</dbReference>
<dbReference type="Gene3D" id="3.90.76.10">
    <property type="entry name" value="Dipeptide-binding Protein, Domain 1"/>
    <property type="match status" value="1"/>
</dbReference>
<feature type="domain" description="Solute-binding protein family 5" evidence="1">
    <location>
        <begin position="15"/>
        <end position="333"/>
    </location>
</feature>
<dbReference type="AlphaFoldDB" id="K8XC26"/>
<dbReference type="GO" id="GO:1904680">
    <property type="term" value="F:peptide transmembrane transporter activity"/>
    <property type="evidence" value="ECO:0007669"/>
    <property type="project" value="TreeGrafter"/>
</dbReference>
<dbReference type="GO" id="GO:0042597">
    <property type="term" value="C:periplasmic space"/>
    <property type="evidence" value="ECO:0007669"/>
    <property type="project" value="UniProtKB-ARBA"/>
</dbReference>
<dbReference type="CDD" id="cd08503">
    <property type="entry name" value="PBP2_NikA_DppA_OppA_like_17"/>
    <property type="match status" value="1"/>
</dbReference>
<dbReference type="Pfam" id="PF00496">
    <property type="entry name" value="SBP_bac_5"/>
    <property type="match status" value="1"/>
</dbReference>
<dbReference type="InterPro" id="IPR000914">
    <property type="entry name" value="SBP_5_dom"/>
</dbReference>
<dbReference type="InterPro" id="IPR030678">
    <property type="entry name" value="Peptide/Ni-bd"/>
</dbReference>
<accession>K8XC26</accession>
<evidence type="ECO:0000313" key="2">
    <source>
        <dbReference type="EMBL" id="EKT79078.1"/>
    </source>
</evidence>
<dbReference type="InterPro" id="IPR039424">
    <property type="entry name" value="SBP_5"/>
</dbReference>
<dbReference type="PIRSF" id="PIRSF002741">
    <property type="entry name" value="MppA"/>
    <property type="match status" value="1"/>
</dbReference>
<reference evidence="2 3" key="1">
    <citation type="journal article" date="2013" name="Genome Announc.">
        <title>Draft Genome Sequence of Rhodococcus opacus Strain M213 Shows a Diverse Catabolic Potential.</title>
        <authorList>
            <person name="Pathak A."/>
            <person name="Green S.J."/>
            <person name="Ogram A."/>
            <person name="Chauhan A."/>
        </authorList>
    </citation>
    <scope>NUCLEOTIDE SEQUENCE [LARGE SCALE GENOMIC DNA]</scope>
    <source>
        <strain evidence="2 3">M213</strain>
    </source>
</reference>
<comment type="caution">
    <text evidence="2">The sequence shown here is derived from an EMBL/GenBank/DDBJ whole genome shotgun (WGS) entry which is preliminary data.</text>
</comment>
<organism evidence="2 3">
    <name type="scientific">Rhodococcus opacus M213</name>
    <dbReference type="NCBI Taxonomy" id="1129896"/>
    <lineage>
        <taxon>Bacteria</taxon>
        <taxon>Bacillati</taxon>
        <taxon>Actinomycetota</taxon>
        <taxon>Actinomycetes</taxon>
        <taxon>Mycobacteriales</taxon>
        <taxon>Nocardiaceae</taxon>
        <taxon>Rhodococcus</taxon>
    </lineage>
</organism>
<dbReference type="PANTHER" id="PTHR30290">
    <property type="entry name" value="PERIPLASMIC BINDING COMPONENT OF ABC TRANSPORTER"/>
    <property type="match status" value="1"/>
</dbReference>
<dbReference type="GO" id="GO:0043190">
    <property type="term" value="C:ATP-binding cassette (ABC) transporter complex"/>
    <property type="evidence" value="ECO:0007669"/>
    <property type="project" value="InterPro"/>
</dbReference>
<gene>
    <name evidence="2" type="ORF">WSS_A29359</name>
</gene>
<name>K8XC26_RHOOP</name>
<evidence type="ECO:0000259" key="1">
    <source>
        <dbReference type="Pfam" id="PF00496"/>
    </source>
</evidence>
<protein>
    <submittedName>
        <fullName evidence="2">Family 5 extracellular solute-binding protein</fullName>
    </submittedName>
</protein>
<dbReference type="GO" id="GO:0015833">
    <property type="term" value="P:peptide transport"/>
    <property type="evidence" value="ECO:0007669"/>
    <property type="project" value="TreeGrafter"/>
</dbReference>
<dbReference type="Proteomes" id="UP000005951">
    <property type="component" value="Unassembled WGS sequence"/>
</dbReference>